<evidence type="ECO:0000313" key="2">
    <source>
        <dbReference type="Proteomes" id="UP000274593"/>
    </source>
</evidence>
<keyword evidence="2" id="KW-1185">Reference proteome</keyword>
<protein>
    <submittedName>
        <fullName evidence="1">Uncharacterized protein</fullName>
    </submittedName>
</protein>
<reference evidence="1 2" key="1">
    <citation type="submission" date="2018-09" db="EMBL/GenBank/DDBJ databases">
        <title>Insights into the microbiota of Asian seabass (Lates calcarifer) with tenacibaculosis symptoms and description of sp. nov. Tenacibaculum singaporense.</title>
        <authorList>
            <person name="Miyake S."/>
            <person name="Soh M."/>
            <person name="Azman M.N."/>
            <person name="Ngoh S.Y."/>
            <person name="Orban L."/>
        </authorList>
    </citation>
    <scope>NUCLEOTIDE SEQUENCE [LARGE SCALE GENOMIC DNA]</scope>
    <source>
        <strain evidence="1 2">DSM 106434</strain>
    </source>
</reference>
<organism evidence="1 2">
    <name type="scientific">Tenacibaculum singaporense</name>
    <dbReference type="NCBI Taxonomy" id="2358479"/>
    <lineage>
        <taxon>Bacteria</taxon>
        <taxon>Pseudomonadati</taxon>
        <taxon>Bacteroidota</taxon>
        <taxon>Flavobacteriia</taxon>
        <taxon>Flavobacteriales</taxon>
        <taxon>Flavobacteriaceae</taxon>
        <taxon>Tenacibaculum</taxon>
    </lineage>
</organism>
<dbReference type="Proteomes" id="UP000274593">
    <property type="component" value="Chromosome"/>
</dbReference>
<dbReference type="EMBL" id="CP032548">
    <property type="protein sequence ID" value="AZJ36445.1"/>
    <property type="molecule type" value="Genomic_DNA"/>
</dbReference>
<proteinExistence type="predicted"/>
<gene>
    <name evidence="1" type="ORF">D6T69_13305</name>
</gene>
<sequence length="114" mass="13042">MVTIKGHKQRENSEGEKFNVLVVQGGVTPVKSKDTGRMYFTAKTATVSCTFDENMCEDLVGTKFPGEIVKIECEPFEYVIPETGEVITLTHRWEYRDEVLEEINEQLIPERDVI</sequence>
<dbReference type="RefSeq" id="WP_125068240.1">
    <property type="nucleotide sequence ID" value="NZ_CP032548.1"/>
</dbReference>
<accession>A0A3Q8RPR7</accession>
<evidence type="ECO:0000313" key="1">
    <source>
        <dbReference type="EMBL" id="AZJ36445.1"/>
    </source>
</evidence>
<name>A0A3Q8RPR7_9FLAO</name>
<dbReference type="KEGG" id="tsig:D6T69_13305"/>
<dbReference type="AlphaFoldDB" id="A0A3Q8RPR7"/>